<evidence type="ECO:0000256" key="1">
    <source>
        <dbReference type="SAM" id="SignalP"/>
    </source>
</evidence>
<feature type="signal peptide" evidence="1">
    <location>
        <begin position="1"/>
        <end position="19"/>
    </location>
</feature>
<evidence type="ECO:0000313" key="3">
    <source>
        <dbReference type="Proteomes" id="UP000461730"/>
    </source>
</evidence>
<sequence>MGKFAINILLLLLLRLACAAQDNPVIPVSRVKTTYIILYNTKPESANIGGEEGAILYAEQKTSRDTVKIIKLQAAKENFTSTNLLVVCTDTIMEFTLVYQPNPAVTRYSYRYTGNVMNITTARTSADGTKPATVNAAPAADSVTGNGITISAGSLERLYASRRQLNRSSSVQGLYFFLDAVGLDSSGLHHFFKLRVRNSTAVSYAIDYIKFIVEAPHKRMGSRAGNAVQDDYPPYLSAPRNVSIIAAGESQELIYVVDKLPLNKGEQLTIIMKEQAGNSRGRTLTLEVPAAVLLKKEKVLQL</sequence>
<dbReference type="InterPro" id="IPR022298">
    <property type="entry name" value="Conjug_transposon_TraN"/>
</dbReference>
<feature type="chain" id="PRO_5029733956" evidence="1">
    <location>
        <begin position="20"/>
        <end position="302"/>
    </location>
</feature>
<proteinExistence type="predicted"/>
<reference evidence="2 3" key="1">
    <citation type="submission" date="2019-12" db="EMBL/GenBank/DDBJ databases">
        <title>Chitinophaga sp. strain ysch24 (GDMCC 1.1355), whole genome shotgun sequence.</title>
        <authorList>
            <person name="Zhang X."/>
        </authorList>
    </citation>
    <scope>NUCLEOTIDE SEQUENCE [LARGE SCALE GENOMIC DNA]</scope>
    <source>
        <strain evidence="3">ysch24</strain>
    </source>
</reference>
<dbReference type="RefSeq" id="WP_157309930.1">
    <property type="nucleotide sequence ID" value="NZ_WRXN01000028.1"/>
</dbReference>
<evidence type="ECO:0000313" key="2">
    <source>
        <dbReference type="EMBL" id="MVT12514.1"/>
    </source>
</evidence>
<accession>A0A7K1UDQ1</accession>
<keyword evidence="3" id="KW-1185">Reference proteome</keyword>
<comment type="caution">
    <text evidence="2">The sequence shown here is derived from an EMBL/GenBank/DDBJ whole genome shotgun (WGS) entry which is preliminary data.</text>
</comment>
<dbReference type="Pfam" id="PF13595">
    <property type="entry name" value="DUF4138"/>
    <property type="match status" value="1"/>
</dbReference>
<gene>
    <name evidence="2" type="ORF">GO493_29955</name>
</gene>
<organism evidence="2 3">
    <name type="scientific">Chitinophaga tropicalis</name>
    <dbReference type="NCBI Taxonomy" id="2683588"/>
    <lineage>
        <taxon>Bacteria</taxon>
        <taxon>Pseudomonadati</taxon>
        <taxon>Bacteroidota</taxon>
        <taxon>Chitinophagia</taxon>
        <taxon>Chitinophagales</taxon>
        <taxon>Chitinophagaceae</taxon>
        <taxon>Chitinophaga</taxon>
    </lineage>
</organism>
<dbReference type="EMBL" id="WRXN01000028">
    <property type="protein sequence ID" value="MVT12514.1"/>
    <property type="molecule type" value="Genomic_DNA"/>
</dbReference>
<keyword evidence="1" id="KW-0732">Signal</keyword>
<dbReference type="AlphaFoldDB" id="A0A7K1UDQ1"/>
<protein>
    <submittedName>
        <fullName evidence="2">DUF4138 domain-containing protein</fullName>
    </submittedName>
</protein>
<dbReference type="Proteomes" id="UP000461730">
    <property type="component" value="Unassembled WGS sequence"/>
</dbReference>
<name>A0A7K1UDQ1_9BACT</name>